<dbReference type="EMBL" id="PFMD01000015">
    <property type="protein sequence ID" value="PIY97094.1"/>
    <property type="molecule type" value="Genomic_DNA"/>
</dbReference>
<proteinExistence type="predicted"/>
<sequence length="154" mass="17312">MKKNLLIIVIIILVIAAGGAYFVFFRGENTANTNTNQNQPILNLNQNSNENTNADIDDINANQNSAITTEEVTVQGMIFLKGYKTPSESYGISTTDGHEIGLGKYDSMKEQFRPYIGEQVKVTFETICRSTNQDCCRTLFYYCGMVKSWEPVEK</sequence>
<accession>A0A2M7RK60</accession>
<dbReference type="Proteomes" id="UP000230779">
    <property type="component" value="Unassembled WGS sequence"/>
</dbReference>
<keyword evidence="1" id="KW-1133">Transmembrane helix</keyword>
<evidence type="ECO:0000313" key="3">
    <source>
        <dbReference type="Proteomes" id="UP000230779"/>
    </source>
</evidence>
<name>A0A2M7RK60_9BACT</name>
<reference evidence="2 3" key="1">
    <citation type="submission" date="2017-09" db="EMBL/GenBank/DDBJ databases">
        <title>Depth-based differentiation of microbial function through sediment-hosted aquifers and enrichment of novel symbionts in the deep terrestrial subsurface.</title>
        <authorList>
            <person name="Probst A.J."/>
            <person name="Ladd B."/>
            <person name="Jarett J.K."/>
            <person name="Geller-Mcgrath D.E."/>
            <person name="Sieber C.M."/>
            <person name="Emerson J.B."/>
            <person name="Anantharaman K."/>
            <person name="Thomas B.C."/>
            <person name="Malmstrom R."/>
            <person name="Stieglmeier M."/>
            <person name="Klingl A."/>
            <person name="Woyke T."/>
            <person name="Ryan C.M."/>
            <person name="Banfield J.F."/>
        </authorList>
    </citation>
    <scope>NUCLEOTIDE SEQUENCE [LARGE SCALE GENOMIC DNA]</scope>
    <source>
        <strain evidence="2">CG_4_10_14_0_8_um_filter_42_10</strain>
    </source>
</reference>
<dbReference type="AlphaFoldDB" id="A0A2M7RK60"/>
<gene>
    <name evidence="2" type="ORF">COY66_01250</name>
</gene>
<organism evidence="2 3">
    <name type="scientific">Candidatus Kerfeldbacteria bacterium CG_4_10_14_0_8_um_filter_42_10</name>
    <dbReference type="NCBI Taxonomy" id="2014248"/>
    <lineage>
        <taxon>Bacteria</taxon>
        <taxon>Candidatus Kerfeldiibacteriota</taxon>
    </lineage>
</organism>
<keyword evidence="1" id="KW-0472">Membrane</keyword>
<feature type="transmembrane region" description="Helical" evidence="1">
    <location>
        <begin position="5"/>
        <end position="24"/>
    </location>
</feature>
<evidence type="ECO:0000256" key="1">
    <source>
        <dbReference type="SAM" id="Phobius"/>
    </source>
</evidence>
<keyword evidence="1" id="KW-0812">Transmembrane</keyword>
<comment type="caution">
    <text evidence="2">The sequence shown here is derived from an EMBL/GenBank/DDBJ whole genome shotgun (WGS) entry which is preliminary data.</text>
</comment>
<protein>
    <submittedName>
        <fullName evidence="2">Uncharacterized protein</fullName>
    </submittedName>
</protein>
<evidence type="ECO:0000313" key="2">
    <source>
        <dbReference type="EMBL" id="PIY97094.1"/>
    </source>
</evidence>